<evidence type="ECO:0000313" key="2">
    <source>
        <dbReference type="EMBL" id="KAJ7085110.1"/>
    </source>
</evidence>
<feature type="compositionally biased region" description="Pro residues" evidence="1">
    <location>
        <begin position="123"/>
        <end position="132"/>
    </location>
</feature>
<dbReference type="AlphaFoldDB" id="A0AAD6XSX7"/>
<proteinExistence type="predicted"/>
<organism evidence="2 3">
    <name type="scientific">Mycena belliarum</name>
    <dbReference type="NCBI Taxonomy" id="1033014"/>
    <lineage>
        <taxon>Eukaryota</taxon>
        <taxon>Fungi</taxon>
        <taxon>Dikarya</taxon>
        <taxon>Basidiomycota</taxon>
        <taxon>Agaricomycotina</taxon>
        <taxon>Agaricomycetes</taxon>
        <taxon>Agaricomycetidae</taxon>
        <taxon>Agaricales</taxon>
        <taxon>Marasmiineae</taxon>
        <taxon>Mycenaceae</taxon>
        <taxon>Mycena</taxon>
    </lineage>
</organism>
<sequence length="264" mass="28908">MQPLDLCARDDPRSGCRPANFEAPVSTDPPGLPTPHAAARAPLRRGAPPGTSPRLWSWIQGLLDRERSYVFPRDSELPHDLRRRRRASHEPHVINTTSTPAGGSARSLSPACLSSESSHPGPSHAPRPPPPCDNLGPQPTRHHPTPHLDPLPSYIDRARASPHRLELERLNSTHCPLPALSLRQRTSRVRSRQRRAPCIVTAGIRCLLAHALHSGPRSDSGCTDPPARALVRCLDDAPLLPLPLLLLLLPTPTGRMYRERLGAV</sequence>
<name>A0AAD6XSX7_9AGAR</name>
<feature type="compositionally biased region" description="Low complexity" evidence="1">
    <location>
        <begin position="107"/>
        <end position="122"/>
    </location>
</feature>
<evidence type="ECO:0000313" key="3">
    <source>
        <dbReference type="Proteomes" id="UP001222325"/>
    </source>
</evidence>
<dbReference type="Proteomes" id="UP001222325">
    <property type="component" value="Unassembled WGS sequence"/>
</dbReference>
<dbReference type="EMBL" id="JARJCN010000035">
    <property type="protein sequence ID" value="KAJ7085110.1"/>
    <property type="molecule type" value="Genomic_DNA"/>
</dbReference>
<feature type="region of interest" description="Disordered" evidence="1">
    <location>
        <begin position="1"/>
        <end position="55"/>
    </location>
</feature>
<feature type="compositionally biased region" description="Low complexity" evidence="1">
    <location>
        <begin position="34"/>
        <end position="49"/>
    </location>
</feature>
<protein>
    <submittedName>
        <fullName evidence="2">Uncharacterized protein</fullName>
    </submittedName>
</protein>
<feature type="region of interest" description="Disordered" evidence="1">
    <location>
        <begin position="81"/>
        <end position="154"/>
    </location>
</feature>
<accession>A0AAD6XSX7</accession>
<keyword evidence="3" id="KW-1185">Reference proteome</keyword>
<comment type="caution">
    <text evidence="2">The sequence shown here is derived from an EMBL/GenBank/DDBJ whole genome shotgun (WGS) entry which is preliminary data.</text>
</comment>
<reference evidence="2" key="1">
    <citation type="submission" date="2023-03" db="EMBL/GenBank/DDBJ databases">
        <title>Massive genome expansion in bonnet fungi (Mycena s.s.) driven by repeated elements and novel gene families across ecological guilds.</title>
        <authorList>
            <consortium name="Lawrence Berkeley National Laboratory"/>
            <person name="Harder C.B."/>
            <person name="Miyauchi S."/>
            <person name="Viragh M."/>
            <person name="Kuo A."/>
            <person name="Thoen E."/>
            <person name="Andreopoulos B."/>
            <person name="Lu D."/>
            <person name="Skrede I."/>
            <person name="Drula E."/>
            <person name="Henrissat B."/>
            <person name="Morin E."/>
            <person name="Kohler A."/>
            <person name="Barry K."/>
            <person name="LaButti K."/>
            <person name="Morin E."/>
            <person name="Salamov A."/>
            <person name="Lipzen A."/>
            <person name="Mereny Z."/>
            <person name="Hegedus B."/>
            <person name="Baldrian P."/>
            <person name="Stursova M."/>
            <person name="Weitz H."/>
            <person name="Taylor A."/>
            <person name="Grigoriev I.V."/>
            <person name="Nagy L.G."/>
            <person name="Martin F."/>
            <person name="Kauserud H."/>
        </authorList>
    </citation>
    <scope>NUCLEOTIDE SEQUENCE</scope>
    <source>
        <strain evidence="2">CBHHK173m</strain>
    </source>
</reference>
<gene>
    <name evidence="2" type="ORF">B0H15DRAFT_951136</name>
</gene>
<evidence type="ECO:0000256" key="1">
    <source>
        <dbReference type="SAM" id="MobiDB-lite"/>
    </source>
</evidence>